<proteinExistence type="predicted"/>
<keyword evidence="2" id="KW-0472">Membrane</keyword>
<evidence type="ECO:0000256" key="1">
    <source>
        <dbReference type="SAM" id="MobiDB-lite"/>
    </source>
</evidence>
<feature type="region of interest" description="Disordered" evidence="1">
    <location>
        <begin position="34"/>
        <end position="63"/>
    </location>
</feature>
<name>A0AB34IGN8_PRYPA</name>
<evidence type="ECO:0000256" key="2">
    <source>
        <dbReference type="SAM" id="Phobius"/>
    </source>
</evidence>
<evidence type="ECO:0000313" key="5">
    <source>
        <dbReference type="Proteomes" id="UP001515480"/>
    </source>
</evidence>
<keyword evidence="5" id="KW-1185">Reference proteome</keyword>
<keyword evidence="2" id="KW-1133">Transmembrane helix</keyword>
<dbReference type="AlphaFoldDB" id="A0AB34IGN8"/>
<dbReference type="EMBL" id="JBGBPQ010000027">
    <property type="protein sequence ID" value="KAL1498577.1"/>
    <property type="molecule type" value="Genomic_DNA"/>
</dbReference>
<accession>A0AB34IGN8</accession>
<dbReference type="Proteomes" id="UP001515480">
    <property type="component" value="Unassembled WGS sequence"/>
</dbReference>
<organism evidence="4 5">
    <name type="scientific">Prymnesium parvum</name>
    <name type="common">Toxic golden alga</name>
    <dbReference type="NCBI Taxonomy" id="97485"/>
    <lineage>
        <taxon>Eukaryota</taxon>
        <taxon>Haptista</taxon>
        <taxon>Haptophyta</taxon>
        <taxon>Prymnesiophyceae</taxon>
        <taxon>Prymnesiales</taxon>
        <taxon>Prymnesiaceae</taxon>
        <taxon>Prymnesium</taxon>
    </lineage>
</organism>
<keyword evidence="2" id="KW-0812">Transmembrane</keyword>
<reference evidence="4 5" key="1">
    <citation type="journal article" date="2024" name="Science">
        <title>Giant polyketide synthase enzymes in the biosynthesis of giant marine polyether toxins.</title>
        <authorList>
            <person name="Fallon T.R."/>
            <person name="Shende V.V."/>
            <person name="Wierzbicki I.H."/>
            <person name="Pendleton A.L."/>
            <person name="Watervoot N.F."/>
            <person name="Auber R.P."/>
            <person name="Gonzalez D.J."/>
            <person name="Wisecaver J.H."/>
            <person name="Moore B.S."/>
        </authorList>
    </citation>
    <scope>NUCLEOTIDE SEQUENCE [LARGE SCALE GENOMIC DNA]</scope>
    <source>
        <strain evidence="4 5">12B1</strain>
    </source>
</reference>
<feature type="transmembrane region" description="Helical" evidence="2">
    <location>
        <begin position="100"/>
        <end position="118"/>
    </location>
</feature>
<protein>
    <submittedName>
        <fullName evidence="4">Uncharacterized protein</fullName>
    </submittedName>
</protein>
<gene>
    <name evidence="4" type="ORF">AB1Y20_013892</name>
</gene>
<sequence length="152" mass="17145">MRPWLLFLSSAHAALTLPSTRGALHGTAVVHTARRGEWSQPPRSPGCRCREEEEEERRESEGVEAQLRAFLETPLIDPETVGPNESHAVRWFKALLKADYAMAESLYAGAVFAVLLFFSQQSFRLCKHCFLMPDAACPWDVRPHDLDIFSGF</sequence>
<feature type="chain" id="PRO_5044204544" evidence="3">
    <location>
        <begin position="17"/>
        <end position="152"/>
    </location>
</feature>
<comment type="caution">
    <text evidence="4">The sequence shown here is derived from an EMBL/GenBank/DDBJ whole genome shotgun (WGS) entry which is preliminary data.</text>
</comment>
<feature type="signal peptide" evidence="3">
    <location>
        <begin position="1"/>
        <end position="16"/>
    </location>
</feature>
<keyword evidence="3" id="KW-0732">Signal</keyword>
<evidence type="ECO:0000313" key="4">
    <source>
        <dbReference type="EMBL" id="KAL1498577.1"/>
    </source>
</evidence>
<evidence type="ECO:0000256" key="3">
    <source>
        <dbReference type="SAM" id="SignalP"/>
    </source>
</evidence>